<protein>
    <submittedName>
        <fullName evidence="1">Uncharacterized protein</fullName>
    </submittedName>
</protein>
<sequence>MAGPHSAARQMLSNGVLGMAVPAALSSSARLSSTCILRVQKAACWPGGGLASGAVRLRWVRLQGSSPLFLLLPLLPSPTLLFQTHFIIDQTKYLNTFANKYLCNARNLVHCLSNLNRIPTEITISLRCPSCTR</sequence>
<keyword evidence="2" id="KW-1185">Reference proteome</keyword>
<reference evidence="1 2" key="1">
    <citation type="submission" date="2021-08" db="EMBL/GenBank/DDBJ databases">
        <title>Draft Genome Sequence of Phanerochaete sordida strain YK-624.</title>
        <authorList>
            <person name="Mori T."/>
            <person name="Dohra H."/>
            <person name="Suzuki T."/>
            <person name="Kawagishi H."/>
            <person name="Hirai H."/>
        </authorList>
    </citation>
    <scope>NUCLEOTIDE SEQUENCE [LARGE SCALE GENOMIC DNA]</scope>
    <source>
        <strain evidence="1 2">YK-624</strain>
    </source>
</reference>
<dbReference type="EMBL" id="BPQB01000024">
    <property type="protein sequence ID" value="GJE92067.1"/>
    <property type="molecule type" value="Genomic_DNA"/>
</dbReference>
<dbReference type="Proteomes" id="UP000703269">
    <property type="component" value="Unassembled WGS sequence"/>
</dbReference>
<dbReference type="AlphaFoldDB" id="A0A9P3LFJ0"/>
<gene>
    <name evidence="1" type="ORF">PsYK624_082200</name>
</gene>
<evidence type="ECO:0000313" key="1">
    <source>
        <dbReference type="EMBL" id="GJE92067.1"/>
    </source>
</evidence>
<accession>A0A9P3LFJ0</accession>
<organism evidence="1 2">
    <name type="scientific">Phanerochaete sordida</name>
    <dbReference type="NCBI Taxonomy" id="48140"/>
    <lineage>
        <taxon>Eukaryota</taxon>
        <taxon>Fungi</taxon>
        <taxon>Dikarya</taxon>
        <taxon>Basidiomycota</taxon>
        <taxon>Agaricomycotina</taxon>
        <taxon>Agaricomycetes</taxon>
        <taxon>Polyporales</taxon>
        <taxon>Phanerochaetaceae</taxon>
        <taxon>Phanerochaete</taxon>
    </lineage>
</organism>
<evidence type="ECO:0000313" key="2">
    <source>
        <dbReference type="Proteomes" id="UP000703269"/>
    </source>
</evidence>
<comment type="caution">
    <text evidence="1">The sequence shown here is derived from an EMBL/GenBank/DDBJ whole genome shotgun (WGS) entry which is preliminary data.</text>
</comment>
<name>A0A9P3LFJ0_9APHY</name>
<proteinExistence type="predicted"/>